<reference evidence="1 2" key="2">
    <citation type="submission" date="2018-11" db="EMBL/GenBank/DDBJ databases">
        <authorList>
            <consortium name="Pathogen Informatics"/>
        </authorList>
    </citation>
    <scope>NUCLEOTIDE SEQUENCE [LARGE SCALE GENOMIC DNA]</scope>
</reference>
<accession>A0A0N4YLL6</accession>
<keyword evidence="2" id="KW-1185">Reference proteome</keyword>
<evidence type="ECO:0000313" key="2">
    <source>
        <dbReference type="Proteomes" id="UP000271162"/>
    </source>
</evidence>
<evidence type="ECO:0000313" key="1">
    <source>
        <dbReference type="EMBL" id="VDL81732.1"/>
    </source>
</evidence>
<reference evidence="3" key="1">
    <citation type="submission" date="2017-02" db="UniProtKB">
        <authorList>
            <consortium name="WormBaseParasite"/>
        </authorList>
    </citation>
    <scope>IDENTIFICATION</scope>
</reference>
<dbReference type="WBParaSite" id="NBR_0001801001-mRNA-1">
    <property type="protein sequence ID" value="NBR_0001801001-mRNA-1"/>
    <property type="gene ID" value="NBR_0001801001"/>
</dbReference>
<sequence length="82" mass="8892">MSRSVVFQTVQSFISSFLETAAAPVLSVTLFLKNQVEKLIGTRLEMSVPATNVEACLRLTKCLVVEVSSPAKAMMTLIALCK</sequence>
<gene>
    <name evidence="1" type="ORF">NBR_LOCUS18011</name>
</gene>
<organism evidence="3">
    <name type="scientific">Nippostrongylus brasiliensis</name>
    <name type="common">Rat hookworm</name>
    <dbReference type="NCBI Taxonomy" id="27835"/>
    <lineage>
        <taxon>Eukaryota</taxon>
        <taxon>Metazoa</taxon>
        <taxon>Ecdysozoa</taxon>
        <taxon>Nematoda</taxon>
        <taxon>Chromadorea</taxon>
        <taxon>Rhabditida</taxon>
        <taxon>Rhabditina</taxon>
        <taxon>Rhabditomorpha</taxon>
        <taxon>Strongyloidea</taxon>
        <taxon>Heligmosomidae</taxon>
        <taxon>Nippostrongylus</taxon>
    </lineage>
</organism>
<proteinExistence type="predicted"/>
<protein>
    <submittedName>
        <fullName evidence="3">Secreted protein</fullName>
    </submittedName>
</protein>
<dbReference type="AlphaFoldDB" id="A0A0N4YLL6"/>
<dbReference type="Proteomes" id="UP000271162">
    <property type="component" value="Unassembled WGS sequence"/>
</dbReference>
<name>A0A0N4YLL6_NIPBR</name>
<dbReference type="EMBL" id="UYSL01023126">
    <property type="protein sequence ID" value="VDL81732.1"/>
    <property type="molecule type" value="Genomic_DNA"/>
</dbReference>
<evidence type="ECO:0000313" key="3">
    <source>
        <dbReference type="WBParaSite" id="NBR_0001801001-mRNA-1"/>
    </source>
</evidence>